<dbReference type="KEGG" id="vg:11447729"/>
<protein>
    <submittedName>
        <fullName evidence="1">SsDNA-binding protein</fullName>
    </submittedName>
</protein>
<organism evidence="1 2">
    <name type="scientific">Vibrio phage VCY</name>
    <dbReference type="NCBI Taxonomy" id="1105327"/>
    <lineage>
        <taxon>Viruses</taxon>
        <taxon>Monodnaviria</taxon>
        <taxon>Loebvirae</taxon>
        <taxon>Hofneiviricota</taxon>
        <taxon>Faserviricetes</taxon>
        <taxon>Tubulavirales</taxon>
        <taxon>Inoviridae</taxon>
        <taxon>Vicialiavirus</taxon>
        <taxon>Vicialiavirus VCY</taxon>
    </lineage>
</organism>
<dbReference type="InterPro" id="IPR010008">
    <property type="entry name" value="Vibrio_Phage_CTX_RstB"/>
</dbReference>
<dbReference type="GO" id="GO:0003677">
    <property type="term" value="F:DNA binding"/>
    <property type="evidence" value="ECO:0007669"/>
    <property type="project" value="UniProtKB-KW"/>
</dbReference>
<dbReference type="Pfam" id="PF07459">
    <property type="entry name" value="CTX_RstB"/>
    <property type="match status" value="1"/>
</dbReference>
<dbReference type="GeneID" id="11447729"/>
<keyword evidence="1" id="KW-0238">DNA-binding</keyword>
<keyword evidence="2" id="KW-1185">Reference proteome</keyword>
<dbReference type="Proteomes" id="UP000005883">
    <property type="component" value="Segment"/>
</dbReference>
<dbReference type="EMBL" id="JN848801">
    <property type="protein sequence ID" value="AER41418.1"/>
    <property type="molecule type" value="Genomic_DNA"/>
</dbReference>
<name>G8IRU6_9VIRU</name>
<sequence length="99" mass="11150">MLGYEHSKGISKSSDKPYDYAVLNYLGKNDGWTKSEKGSCSRLGLEQKKIALCNTNPTLFAELAKLEGQFPIKLDLVLDTDPNNIQKNWVVDFKLQKAQ</sequence>
<evidence type="ECO:0000313" key="1">
    <source>
        <dbReference type="EMBL" id="AER41418.1"/>
    </source>
</evidence>
<proteinExistence type="predicted"/>
<evidence type="ECO:0000313" key="2">
    <source>
        <dbReference type="Proteomes" id="UP000005883"/>
    </source>
</evidence>
<accession>G8IRU6</accession>
<reference evidence="1 2" key="1">
    <citation type="journal article" date="2011" name="Appl. Environ. Microbiol.">
        <title>High Frequency of a Novel Filamentous Phage, VCY{Phi}, within an Environmental Vibrio cholerae Population.</title>
        <authorList>
            <person name="Xue H."/>
            <person name="Xu Y."/>
            <person name="Boucher Y."/>
            <person name="Polz M.F."/>
        </authorList>
    </citation>
    <scope>NUCLEOTIDE SEQUENCE [LARGE SCALE GENOMIC DNA]</scope>
</reference>
<dbReference type="RefSeq" id="YP_004934225.1">
    <property type="nucleotide sequence ID" value="NC_016162.1"/>
</dbReference>